<dbReference type="Pfam" id="PF09924">
    <property type="entry name" value="LPG_synthase_C"/>
    <property type="match status" value="1"/>
</dbReference>
<name>A0A0S7BCF0_9CHLR</name>
<keyword evidence="4 6" id="KW-1133">Transmembrane helix</keyword>
<evidence type="ECO:0000256" key="4">
    <source>
        <dbReference type="ARBA" id="ARBA00022989"/>
    </source>
</evidence>
<keyword evidence="3 6" id="KW-0812">Transmembrane</keyword>
<feature type="transmembrane region" description="Helical" evidence="6">
    <location>
        <begin position="133"/>
        <end position="155"/>
    </location>
</feature>
<dbReference type="GO" id="GO:0055091">
    <property type="term" value="P:phospholipid homeostasis"/>
    <property type="evidence" value="ECO:0007669"/>
    <property type="project" value="TreeGrafter"/>
</dbReference>
<comment type="subcellular location">
    <subcellularLocation>
        <location evidence="1">Cell membrane</location>
        <topology evidence="1">Multi-pass membrane protein</topology>
    </subcellularLocation>
</comment>
<proteinExistence type="predicted"/>
<evidence type="ECO:0000256" key="5">
    <source>
        <dbReference type="ARBA" id="ARBA00023136"/>
    </source>
</evidence>
<evidence type="ECO:0000313" key="8">
    <source>
        <dbReference type="EMBL" id="GAP12432.1"/>
    </source>
</evidence>
<dbReference type="InterPro" id="IPR051211">
    <property type="entry name" value="PG_lysyltransferase"/>
</dbReference>
<feature type="transmembrane region" description="Helical" evidence="6">
    <location>
        <begin position="80"/>
        <end position="98"/>
    </location>
</feature>
<dbReference type="RefSeq" id="WP_201785849.1">
    <property type="nucleotide sequence ID" value="NZ_DF967972.1"/>
</dbReference>
<dbReference type="PANTHER" id="PTHR34697">
    <property type="entry name" value="PHOSPHATIDYLGLYCEROL LYSYLTRANSFERASE"/>
    <property type="match status" value="1"/>
</dbReference>
<reference evidence="8" key="1">
    <citation type="submission" date="2015-07" db="EMBL/GenBank/DDBJ databases">
        <title>Draft Genome Sequences of Anaerolinea thermolimosa IMO-1, Bellilinea caldifistulae GOMI-1, Leptolinea tardivitalis YMTK-2, Levilinea saccharolytica KIBI-1,Longilinea arvoryzae KOME-1, Previously Described as Members of the Anaerolineaceae (Chloroflexi).</title>
        <authorList>
            <person name="Sekiguchi Y."/>
            <person name="Ohashi A."/>
            <person name="Matsuura N."/>
            <person name="Tourlousse M.D."/>
        </authorList>
    </citation>
    <scope>NUCLEOTIDE SEQUENCE [LARGE SCALE GENOMIC DNA]</scope>
    <source>
        <strain evidence="8">KOME-1</strain>
    </source>
</reference>
<feature type="domain" description="Phosphatidylglycerol lysyltransferase C-terminal" evidence="7">
    <location>
        <begin position="234"/>
        <end position="524"/>
    </location>
</feature>
<dbReference type="InterPro" id="IPR024320">
    <property type="entry name" value="LPG_synthase_C"/>
</dbReference>
<evidence type="ECO:0000256" key="6">
    <source>
        <dbReference type="SAM" id="Phobius"/>
    </source>
</evidence>
<accession>A0A0S7BCF0</accession>
<dbReference type="STRING" id="360412.LARV_00167"/>
<dbReference type="InterPro" id="IPR016181">
    <property type="entry name" value="Acyl_CoA_acyltransferase"/>
</dbReference>
<dbReference type="EMBL" id="DF967972">
    <property type="protein sequence ID" value="GAP12432.1"/>
    <property type="molecule type" value="Genomic_DNA"/>
</dbReference>
<evidence type="ECO:0000256" key="3">
    <source>
        <dbReference type="ARBA" id="ARBA00022692"/>
    </source>
</evidence>
<dbReference type="GO" id="GO:0005886">
    <property type="term" value="C:plasma membrane"/>
    <property type="evidence" value="ECO:0007669"/>
    <property type="project" value="UniProtKB-SubCell"/>
</dbReference>
<keyword evidence="5 6" id="KW-0472">Membrane</keyword>
<evidence type="ECO:0000259" key="7">
    <source>
        <dbReference type="Pfam" id="PF09924"/>
    </source>
</evidence>
<evidence type="ECO:0000313" key="9">
    <source>
        <dbReference type="Proteomes" id="UP000055060"/>
    </source>
</evidence>
<feature type="transmembrane region" description="Helical" evidence="6">
    <location>
        <begin position="198"/>
        <end position="219"/>
    </location>
</feature>
<gene>
    <name evidence="8" type="ORF">LARV_00167</name>
</gene>
<dbReference type="SUPFAM" id="SSF55729">
    <property type="entry name" value="Acyl-CoA N-acyltransferases (Nat)"/>
    <property type="match status" value="1"/>
</dbReference>
<keyword evidence="2" id="KW-1003">Cell membrane</keyword>
<organism evidence="8">
    <name type="scientific">Longilinea arvoryzae</name>
    <dbReference type="NCBI Taxonomy" id="360412"/>
    <lineage>
        <taxon>Bacteria</taxon>
        <taxon>Bacillati</taxon>
        <taxon>Chloroflexota</taxon>
        <taxon>Anaerolineae</taxon>
        <taxon>Anaerolineales</taxon>
        <taxon>Anaerolineaceae</taxon>
        <taxon>Longilinea</taxon>
    </lineage>
</organism>
<protein>
    <submittedName>
        <fullName evidence="8">Uncharacterized conserved protein</fullName>
    </submittedName>
</protein>
<evidence type="ECO:0000256" key="1">
    <source>
        <dbReference type="ARBA" id="ARBA00004651"/>
    </source>
</evidence>
<keyword evidence="9" id="KW-1185">Reference proteome</keyword>
<sequence>MKLVRMNQLRPERFLALLTGAMGLVNLFSAVTPALKSRLLFLEEMVPLQVRTGTRLATALSGFALFLLATGIWRGKRTAWVVTLATLAVSTLAHLFKSLDIEEASLAVLLIVGLVLFRGRFQARSDAPTIERGLRTLGMALAFTLAYGTAGFYLLDRHFSIQFNLWQAVLQTLRMFTEFTDPGLIATTRFGRYFADSVYVIGAVTIGYALLALLAPVLLRYAAERSEREKAADLVKQHGRTVLARFCLFDDKHYFFSPGGSVIAFAYNNRTAVALGDPIGPAEDVLAAVQAFQAFCQRNDWLAAFYQTLPDHLEAYRAAGMQALKIGEEALVDLQAFTLKGGEMKSVRTSVNKLERLGYTCRISQPPHDAALLDRLQAISNEWLEGRKEMKFSLGWFERGYLDTTPILSVLDPQGQVVAFANLVDEYQNHGVGVDLMRHQRELPAGTMDYLFASLLQTAQQMGYPRFNLGLSGLSGVGEITGDPAIERALHYIYTHVNTTYNFRGLHGFKEKFGPSWSPRYLIYPNLASLPVVALALSGLSD</sequence>
<dbReference type="AlphaFoldDB" id="A0A0S7BCF0"/>
<dbReference type="Proteomes" id="UP000055060">
    <property type="component" value="Unassembled WGS sequence"/>
</dbReference>
<dbReference type="PANTHER" id="PTHR34697:SF2">
    <property type="entry name" value="PHOSPHATIDYLGLYCEROL LYSYLTRANSFERASE"/>
    <property type="match status" value="1"/>
</dbReference>
<feature type="transmembrane region" description="Helical" evidence="6">
    <location>
        <begin position="104"/>
        <end position="121"/>
    </location>
</feature>
<feature type="transmembrane region" description="Helical" evidence="6">
    <location>
        <begin position="54"/>
        <end position="73"/>
    </location>
</feature>
<dbReference type="GO" id="GO:0016755">
    <property type="term" value="F:aminoacyltransferase activity"/>
    <property type="evidence" value="ECO:0007669"/>
    <property type="project" value="TreeGrafter"/>
</dbReference>
<evidence type="ECO:0000256" key="2">
    <source>
        <dbReference type="ARBA" id="ARBA00022475"/>
    </source>
</evidence>